<dbReference type="SUPFAM" id="SSF46785">
    <property type="entry name" value="Winged helix' DNA-binding domain"/>
    <property type="match status" value="1"/>
</dbReference>
<evidence type="ECO:0000259" key="1">
    <source>
        <dbReference type="Pfam" id="PF13173"/>
    </source>
</evidence>
<evidence type="ECO:0000313" key="4">
    <source>
        <dbReference type="Proteomes" id="UP000319296"/>
    </source>
</evidence>
<dbReference type="GO" id="GO:0005524">
    <property type="term" value="F:ATP binding"/>
    <property type="evidence" value="ECO:0007669"/>
    <property type="project" value="UniProtKB-KW"/>
</dbReference>
<comment type="caution">
    <text evidence="3">The sequence shown here is derived from an EMBL/GenBank/DDBJ whole genome shotgun (WGS) entry which is preliminary data.</text>
</comment>
<keyword evidence="3" id="KW-0547">Nucleotide-binding</keyword>
<dbReference type="SUPFAM" id="SSF52540">
    <property type="entry name" value="P-loop containing nucleoside triphosphate hydrolases"/>
    <property type="match status" value="1"/>
</dbReference>
<keyword evidence="3" id="KW-0067">ATP-binding</keyword>
<feature type="domain" description="AAA" evidence="1">
    <location>
        <begin position="29"/>
        <end position="142"/>
    </location>
</feature>
<name>A0A519BQC0_9DELT</name>
<dbReference type="AlphaFoldDB" id="A0A519BQC0"/>
<reference evidence="3 4" key="1">
    <citation type="journal article" date="2019" name="ISME J.">
        <title>Insights into ecological role of a new deltaproteobacterial order Candidatus Acidulodesulfobacterales by metagenomics and metatranscriptomics.</title>
        <authorList>
            <person name="Tan S."/>
            <person name="Liu J."/>
            <person name="Fang Y."/>
            <person name="Hedlund B.P."/>
            <person name="Lian Z.H."/>
            <person name="Huang L.Y."/>
            <person name="Li J.T."/>
            <person name="Huang L.N."/>
            <person name="Li W.J."/>
            <person name="Jiang H.C."/>
            <person name="Dong H.L."/>
            <person name="Shu W.S."/>
        </authorList>
    </citation>
    <scope>NUCLEOTIDE SEQUENCE [LARGE SCALE GENOMIC DNA]</scope>
    <source>
        <strain evidence="3">AP1</strain>
    </source>
</reference>
<dbReference type="InterPro" id="IPR041682">
    <property type="entry name" value="AAA_14"/>
</dbReference>
<dbReference type="InterPro" id="IPR025420">
    <property type="entry name" value="DUF4143"/>
</dbReference>
<proteinExistence type="predicted"/>
<organism evidence="3 4">
    <name type="scientific">Candidatus Acididesulfobacter diazotrophicus</name>
    <dbReference type="NCBI Taxonomy" id="2597226"/>
    <lineage>
        <taxon>Bacteria</taxon>
        <taxon>Deltaproteobacteria</taxon>
        <taxon>Candidatus Acidulodesulfobacterales</taxon>
        <taxon>Candidatus Acididesulfobacter</taxon>
    </lineage>
</organism>
<evidence type="ECO:0000313" key="3">
    <source>
        <dbReference type="EMBL" id="RZD19464.1"/>
    </source>
</evidence>
<dbReference type="PANTHER" id="PTHR43566">
    <property type="entry name" value="CONSERVED PROTEIN"/>
    <property type="match status" value="1"/>
</dbReference>
<accession>A0A519BQC0</accession>
<evidence type="ECO:0000259" key="2">
    <source>
        <dbReference type="Pfam" id="PF13635"/>
    </source>
</evidence>
<protein>
    <submittedName>
        <fullName evidence="3">ATP-binding protein</fullName>
    </submittedName>
</protein>
<dbReference type="PANTHER" id="PTHR43566:SF2">
    <property type="entry name" value="DUF4143 DOMAIN-CONTAINING PROTEIN"/>
    <property type="match status" value="1"/>
</dbReference>
<dbReference type="Pfam" id="PF13635">
    <property type="entry name" value="DUF4143"/>
    <property type="match status" value="1"/>
</dbReference>
<dbReference type="Proteomes" id="UP000319296">
    <property type="component" value="Unassembled WGS sequence"/>
</dbReference>
<dbReference type="EMBL" id="SGBB01000001">
    <property type="protein sequence ID" value="RZD19464.1"/>
    <property type="molecule type" value="Genomic_DNA"/>
</dbReference>
<dbReference type="Pfam" id="PF13173">
    <property type="entry name" value="AAA_14"/>
    <property type="match status" value="1"/>
</dbReference>
<sequence length="449" mass="51624">MKENISHDETKYIKRRLAIVVREAIEKFSVVVISGARQVGKSTMLTNEFSDFTYFTLDNFDTIDMIKADPSLIFKQHDFIIIDEAQKFPAIFNAIKLAVDNDKNKRVIISGSSNILLMKNITESLAGRALYFEMMPITFGEINGILTPTNFLNLWNDNYADFNIKNIKKNENINIYDNKKFLDDNDKKSINENKKICAIVQSDSLVSLMMKGFMPRNIIAKNQSDVTLWLDGYVKTYLERDLRDLSQVESIIDFRKVMQVLALRTGNILNQADVSRDTGISNSTVYRYIKLLEISNIIERVPGFFTSKGKRITKSPKVYFVDPALSIFLSGYFDEESLNHSRELGGYFETTVFFHLKCLCEMLKPSAKIHYWRTVSGKEVDFILEYGKKLLAIEVKITKNPLVKDIKNLLIFIDEHPETVIGILLHSGQEIKWLNSKVIAVPWQWIDCA</sequence>
<dbReference type="InterPro" id="IPR027417">
    <property type="entry name" value="P-loop_NTPase"/>
</dbReference>
<feature type="domain" description="DUF4143" evidence="2">
    <location>
        <begin position="239"/>
        <end position="397"/>
    </location>
</feature>
<dbReference type="InterPro" id="IPR036390">
    <property type="entry name" value="WH_DNA-bd_sf"/>
</dbReference>
<gene>
    <name evidence="3" type="ORF">EVG15_00865</name>
</gene>